<evidence type="ECO:0000313" key="2">
    <source>
        <dbReference type="EMBL" id="AXH60323.1"/>
    </source>
</evidence>
<dbReference type="AlphaFoldDB" id="A0AAD0VAG7"/>
<dbReference type="Pfam" id="PF18760">
    <property type="entry name" value="ART-PolyVal"/>
    <property type="match status" value="1"/>
</dbReference>
<reference evidence="2 3" key="1">
    <citation type="journal article" date="2011" name="PLoS Pathog.">
        <title>Dynamic evolution of pathogenicity revealed by sequencing and comparative genomics of 19 Pseudomonas syringae isolates.</title>
        <authorList>
            <person name="Baltrus D.A."/>
            <person name="Nishimura M.T."/>
            <person name="Romanchuk A."/>
            <person name="Chang J.H."/>
            <person name="Mukhtar M.S."/>
            <person name="Cherkis K."/>
            <person name="Roach J."/>
            <person name="Grant S.R."/>
            <person name="Jones C.D."/>
            <person name="Dangl J.L."/>
        </authorList>
    </citation>
    <scope>NUCLEOTIDE SEQUENCE [LARGE SCALE GENOMIC DNA]</scope>
    <source>
        <strain evidence="2 3">M301315</strain>
    </source>
</reference>
<keyword evidence="2" id="KW-0614">Plasmid</keyword>
<dbReference type="EMBL" id="CP031226">
    <property type="protein sequence ID" value="AXH60323.1"/>
    <property type="molecule type" value="Genomic_DNA"/>
</dbReference>
<protein>
    <recommendedName>
        <fullName evidence="1">ART-PolyVal-like domain-containing protein</fullName>
    </recommendedName>
</protein>
<feature type="domain" description="ART-PolyVal-like" evidence="1">
    <location>
        <begin position="7"/>
        <end position="190"/>
    </location>
</feature>
<sequence>MKISPRKRFYHGSPVRIEHFDPSFMNKGTQALGSGFYFSDDKQDALSYADNKGNVATGDLAIEPTLHTVLLDIKKPLVKGLECFLSTQQVKDIISHLPEDALYNTLIDFGDVDSYGVDHVLHRVASVYSGEVELSYKLFCLATDLFDDHIDLFNRAVRDVLGYDALVTRHSSRVTHVCAWFPEQIKFIDRQPAALVRLEDDLSPG</sequence>
<dbReference type="GeneID" id="39474180"/>
<name>A0AAD0VAG7_PSEAV</name>
<dbReference type="Proteomes" id="UP000006426">
    <property type="component" value="Plasmid pmppla107"/>
</dbReference>
<proteinExistence type="predicted"/>
<evidence type="ECO:0000313" key="3">
    <source>
        <dbReference type="Proteomes" id="UP000006426"/>
    </source>
</evidence>
<organism evidence="2 3">
    <name type="scientific">Pseudomonas amygdali pv. lachrymans str. M301315</name>
    <dbReference type="NCBI Taxonomy" id="629260"/>
    <lineage>
        <taxon>Bacteria</taxon>
        <taxon>Pseudomonadati</taxon>
        <taxon>Pseudomonadota</taxon>
        <taxon>Gammaproteobacteria</taxon>
        <taxon>Pseudomonadales</taxon>
        <taxon>Pseudomonadaceae</taxon>
        <taxon>Pseudomonas</taxon>
        <taxon>Pseudomonas amygdali</taxon>
    </lineage>
</organism>
<accession>A0AAD0VAG7</accession>
<dbReference type="RefSeq" id="WP_005742537.1">
    <property type="nucleotide sequence ID" value="NZ_CP031226.1"/>
</dbReference>
<dbReference type="InterPro" id="IPR049522">
    <property type="entry name" value="ART-PolyVal_dom"/>
</dbReference>
<geneLocation type="plasmid" evidence="3">
    <name>pmppla107</name>
</geneLocation>
<gene>
    <name evidence="2" type="ORF">PLA107_034645</name>
</gene>
<evidence type="ECO:0000259" key="1">
    <source>
        <dbReference type="Pfam" id="PF18760"/>
    </source>
</evidence>